<gene>
    <name evidence="1" type="ORF">EYF80_017303</name>
</gene>
<reference evidence="1 2" key="1">
    <citation type="submission" date="2019-03" db="EMBL/GenBank/DDBJ databases">
        <title>First draft genome of Liparis tanakae, snailfish: a comprehensive survey of snailfish specific genes.</title>
        <authorList>
            <person name="Kim W."/>
            <person name="Song I."/>
            <person name="Jeong J.-H."/>
            <person name="Kim D."/>
            <person name="Kim S."/>
            <person name="Ryu S."/>
            <person name="Song J.Y."/>
            <person name="Lee S.K."/>
        </authorList>
    </citation>
    <scope>NUCLEOTIDE SEQUENCE [LARGE SCALE GENOMIC DNA]</scope>
    <source>
        <tissue evidence="1">Muscle</tissue>
    </source>
</reference>
<name>A0A4Z2I3G9_9TELE</name>
<accession>A0A4Z2I3G9</accession>
<organism evidence="1 2">
    <name type="scientific">Liparis tanakae</name>
    <name type="common">Tanaka's snailfish</name>
    <dbReference type="NCBI Taxonomy" id="230148"/>
    <lineage>
        <taxon>Eukaryota</taxon>
        <taxon>Metazoa</taxon>
        <taxon>Chordata</taxon>
        <taxon>Craniata</taxon>
        <taxon>Vertebrata</taxon>
        <taxon>Euteleostomi</taxon>
        <taxon>Actinopterygii</taxon>
        <taxon>Neopterygii</taxon>
        <taxon>Teleostei</taxon>
        <taxon>Neoteleostei</taxon>
        <taxon>Acanthomorphata</taxon>
        <taxon>Eupercaria</taxon>
        <taxon>Perciformes</taxon>
        <taxon>Cottioidei</taxon>
        <taxon>Cottales</taxon>
        <taxon>Liparidae</taxon>
        <taxon>Liparis</taxon>
    </lineage>
</organism>
<protein>
    <submittedName>
        <fullName evidence="1">Uncharacterized protein</fullName>
    </submittedName>
</protein>
<dbReference type="AlphaFoldDB" id="A0A4Z2I3G9"/>
<evidence type="ECO:0000313" key="1">
    <source>
        <dbReference type="EMBL" id="TNN72527.1"/>
    </source>
</evidence>
<keyword evidence="2" id="KW-1185">Reference proteome</keyword>
<sequence>MSPFALFSSNTQRINPDCEKRRTTRHAVCGFRSCCCSSGSSSSSRCVYTPPPPSSSSPLLPVPLSLQYGSSVWEPAIPLFSSPLHLKVLLWMLAPPGRPRPRKRDRFQITVILGTSVPGAHYVYGFSVSPFLPGQSTLRSLLQTAAILLLPVLQVCPPELQPNQTAGPSLKKMSPPPFDGLEQHFKQTFVVPRRYDLMTSSGTMRGLSTDFVRAEDLICGQGKSPHPVPLPVNRSPFMMNGKAAAQTCNMCSALPESQRGKDRNSGSGVRGSHVHVHCCSLATEKESYLRGTENHGEDEPIVLFHGIRELQTTILEEVVSMEILVLAEHLMTKSG</sequence>
<dbReference type="Proteomes" id="UP000314294">
    <property type="component" value="Unassembled WGS sequence"/>
</dbReference>
<dbReference type="EMBL" id="SRLO01000136">
    <property type="protein sequence ID" value="TNN72527.1"/>
    <property type="molecule type" value="Genomic_DNA"/>
</dbReference>
<comment type="caution">
    <text evidence="1">The sequence shown here is derived from an EMBL/GenBank/DDBJ whole genome shotgun (WGS) entry which is preliminary data.</text>
</comment>
<evidence type="ECO:0000313" key="2">
    <source>
        <dbReference type="Proteomes" id="UP000314294"/>
    </source>
</evidence>
<proteinExistence type="predicted"/>